<dbReference type="RefSeq" id="WP_026134722.1">
    <property type="nucleotide sequence ID" value="NZ_KQ976354.1"/>
</dbReference>
<dbReference type="InterPro" id="IPR036365">
    <property type="entry name" value="PGBD-like_sf"/>
</dbReference>
<dbReference type="Pfam" id="PF01471">
    <property type="entry name" value="PG_binding_1"/>
    <property type="match status" value="1"/>
</dbReference>
<dbReference type="STRING" id="128403.WA1_45025"/>
<sequence>MTDIALLMTGVLQTGQFSLLSLANQLFLQLETSVEESNQDQLSPIVSPAQITPPEFMQYDETIYVSPLEQTTENKNIVNQAQTASIVESLVASENTPAVNSRRYRRRFTGKRGGYQVVTAVSYDYTNRALPILSFGNEGIAVRALQRLLSYNGYAVQIDGVFGALTEAAVKSFQNQRSIAVDGIVGQTTWVELTQ</sequence>
<evidence type="ECO:0000313" key="3">
    <source>
        <dbReference type="Proteomes" id="UP000076925"/>
    </source>
</evidence>
<gene>
    <name evidence="2" type="ORF">WA1_45025</name>
</gene>
<dbReference type="InterPro" id="IPR036366">
    <property type="entry name" value="PGBDSf"/>
</dbReference>
<dbReference type="AlphaFoldDB" id="A0A139WYH5"/>
<reference evidence="2 3" key="1">
    <citation type="journal article" date="2013" name="Genome Biol. Evol.">
        <title>Genomes of Stigonematalean cyanobacteria (subsection V) and the evolution of oxygenic photosynthesis from prokaryotes to plastids.</title>
        <authorList>
            <person name="Dagan T."/>
            <person name="Roettger M."/>
            <person name="Stucken K."/>
            <person name="Landan G."/>
            <person name="Koch R."/>
            <person name="Major P."/>
            <person name="Gould S.B."/>
            <person name="Goremykin V.V."/>
            <person name="Rippka R."/>
            <person name="Tandeau de Marsac N."/>
            <person name="Gugger M."/>
            <person name="Lockhart P.J."/>
            <person name="Allen J.F."/>
            <person name="Brune I."/>
            <person name="Maus I."/>
            <person name="Puhler A."/>
            <person name="Martin W.F."/>
        </authorList>
    </citation>
    <scope>NUCLEOTIDE SEQUENCE [LARGE SCALE GENOMIC DNA]</scope>
    <source>
        <strain evidence="2 3">PCC 7110</strain>
    </source>
</reference>
<evidence type="ECO:0000313" key="2">
    <source>
        <dbReference type="EMBL" id="KYC37501.1"/>
    </source>
</evidence>
<name>A0A139WYH5_9CYAN</name>
<feature type="domain" description="Peptidoglycan binding-like" evidence="1">
    <location>
        <begin position="141"/>
        <end position="191"/>
    </location>
</feature>
<protein>
    <recommendedName>
        <fullName evidence="1">Peptidoglycan binding-like domain-containing protein</fullName>
    </recommendedName>
</protein>
<organism evidence="2 3">
    <name type="scientific">Scytonema hofmannii PCC 7110</name>
    <dbReference type="NCBI Taxonomy" id="128403"/>
    <lineage>
        <taxon>Bacteria</taxon>
        <taxon>Bacillati</taxon>
        <taxon>Cyanobacteriota</taxon>
        <taxon>Cyanophyceae</taxon>
        <taxon>Nostocales</taxon>
        <taxon>Scytonemataceae</taxon>
        <taxon>Scytonema</taxon>
    </lineage>
</organism>
<comment type="caution">
    <text evidence="2">The sequence shown here is derived from an EMBL/GenBank/DDBJ whole genome shotgun (WGS) entry which is preliminary data.</text>
</comment>
<dbReference type="OrthoDB" id="514320at2"/>
<dbReference type="Proteomes" id="UP000076925">
    <property type="component" value="Unassembled WGS sequence"/>
</dbReference>
<accession>A0A139WYH5</accession>
<dbReference type="SUPFAM" id="SSF47090">
    <property type="entry name" value="PGBD-like"/>
    <property type="match status" value="1"/>
</dbReference>
<dbReference type="Gene3D" id="1.10.101.10">
    <property type="entry name" value="PGBD-like superfamily/PGBD"/>
    <property type="match status" value="1"/>
</dbReference>
<keyword evidence="3" id="KW-1185">Reference proteome</keyword>
<dbReference type="EMBL" id="ANNX02000047">
    <property type="protein sequence ID" value="KYC37501.1"/>
    <property type="molecule type" value="Genomic_DNA"/>
</dbReference>
<proteinExistence type="predicted"/>
<evidence type="ECO:0000259" key="1">
    <source>
        <dbReference type="Pfam" id="PF01471"/>
    </source>
</evidence>
<dbReference type="InterPro" id="IPR002477">
    <property type="entry name" value="Peptidoglycan-bd-like"/>
</dbReference>